<dbReference type="InterPro" id="IPR036196">
    <property type="entry name" value="Ptyr_pPase_sf"/>
</dbReference>
<dbReference type="Gene3D" id="3.40.50.2300">
    <property type="match status" value="1"/>
</dbReference>
<name>A0A7G9G1H7_9FIRM</name>
<reference evidence="2 3" key="1">
    <citation type="submission" date="2020-08" db="EMBL/GenBank/DDBJ databases">
        <authorList>
            <person name="Liu C."/>
            <person name="Sun Q."/>
        </authorList>
    </citation>
    <scope>NUCLEOTIDE SEQUENCE [LARGE SCALE GENOMIC DNA]</scope>
    <source>
        <strain evidence="2 3">NSJ-38</strain>
    </source>
</reference>
<sequence>MARVKKIMFVCTDNTCLSNMAAAVFEGIRGEREISVASRGLVVLFPEPINQKTVAILKSHHLELLEEEAKPLERKDFIPGTLVLTMTAAEKHQVKERFPEMPNIFTLREFTGQEGDIVEPLGGTLADYGACYEHIDLLTKVAAEIIFKEETENDSVGM</sequence>
<dbReference type="InterPro" id="IPR050438">
    <property type="entry name" value="LMW_PTPase"/>
</dbReference>
<dbReference type="SUPFAM" id="SSF52788">
    <property type="entry name" value="Phosphotyrosine protein phosphatases I"/>
    <property type="match status" value="1"/>
</dbReference>
<feature type="domain" description="Phosphotyrosine protein phosphatase I" evidence="1">
    <location>
        <begin position="5"/>
        <end position="144"/>
    </location>
</feature>
<dbReference type="Proteomes" id="UP000515823">
    <property type="component" value="Chromosome"/>
</dbReference>
<evidence type="ECO:0000313" key="2">
    <source>
        <dbReference type="EMBL" id="QNM04659.1"/>
    </source>
</evidence>
<dbReference type="AlphaFoldDB" id="A0A7G9G1H7"/>
<protein>
    <recommendedName>
        <fullName evidence="1">Phosphotyrosine protein phosphatase I domain-containing protein</fullName>
    </recommendedName>
</protein>
<dbReference type="PANTHER" id="PTHR11717">
    <property type="entry name" value="LOW MOLECULAR WEIGHT PROTEIN TYROSINE PHOSPHATASE"/>
    <property type="match status" value="1"/>
</dbReference>
<gene>
    <name evidence="2" type="ORF">H9Q78_09310</name>
</gene>
<dbReference type="GO" id="GO:0004725">
    <property type="term" value="F:protein tyrosine phosphatase activity"/>
    <property type="evidence" value="ECO:0007669"/>
    <property type="project" value="TreeGrafter"/>
</dbReference>
<keyword evidence="3" id="KW-1185">Reference proteome</keyword>
<dbReference type="PANTHER" id="PTHR11717:SF31">
    <property type="entry name" value="LOW MOLECULAR WEIGHT PROTEIN-TYROSINE-PHOSPHATASE ETP-RELATED"/>
    <property type="match status" value="1"/>
</dbReference>
<evidence type="ECO:0000259" key="1">
    <source>
        <dbReference type="SMART" id="SM00226"/>
    </source>
</evidence>
<dbReference type="InterPro" id="IPR023485">
    <property type="entry name" value="Ptyr_pPase"/>
</dbReference>
<organism evidence="2 3">
    <name type="scientific">Qiania dongpingensis</name>
    <dbReference type="NCBI Taxonomy" id="2763669"/>
    <lineage>
        <taxon>Bacteria</taxon>
        <taxon>Bacillati</taxon>
        <taxon>Bacillota</taxon>
        <taxon>Clostridia</taxon>
        <taxon>Lachnospirales</taxon>
        <taxon>Lachnospiraceae</taxon>
        <taxon>Qiania</taxon>
    </lineage>
</organism>
<dbReference type="EMBL" id="CP060634">
    <property type="protein sequence ID" value="QNM04659.1"/>
    <property type="molecule type" value="Genomic_DNA"/>
</dbReference>
<dbReference type="RefSeq" id="WP_249301213.1">
    <property type="nucleotide sequence ID" value="NZ_CP060634.1"/>
</dbReference>
<evidence type="ECO:0000313" key="3">
    <source>
        <dbReference type="Proteomes" id="UP000515823"/>
    </source>
</evidence>
<proteinExistence type="predicted"/>
<dbReference type="KEGG" id="qdo:H9Q78_09310"/>
<dbReference type="Pfam" id="PF01451">
    <property type="entry name" value="LMWPc"/>
    <property type="match status" value="1"/>
</dbReference>
<accession>A0A7G9G1H7</accession>
<dbReference type="SMART" id="SM00226">
    <property type="entry name" value="LMWPc"/>
    <property type="match status" value="1"/>
</dbReference>